<name>A0A1I7YX97_9BILA</name>
<evidence type="ECO:0000313" key="2">
    <source>
        <dbReference type="WBParaSite" id="L893_g20782.t1"/>
    </source>
</evidence>
<accession>A0A1I7YX97</accession>
<protein>
    <submittedName>
        <fullName evidence="2">Ras-associating domain-containing protein</fullName>
    </submittedName>
</protein>
<sequence>MDNLEGDLKMKQRQLKCDTYLASIHLVKRFGAERLNDGVPDHHCCKFISSPSIHIVLQPSNDAAAKMMDSVELTLRKFQIRCEKAGLRNDKLFIEVPSQTPMNHGNSSTNKTFVMPTEAEMWNPVDKPKTRGKVGLVFFQNRRETIDRKTNEEENVSLNSESISLLEL</sequence>
<dbReference type="AlphaFoldDB" id="A0A1I7YX97"/>
<organism evidence="1 2">
    <name type="scientific">Steinernema glaseri</name>
    <dbReference type="NCBI Taxonomy" id="37863"/>
    <lineage>
        <taxon>Eukaryota</taxon>
        <taxon>Metazoa</taxon>
        <taxon>Ecdysozoa</taxon>
        <taxon>Nematoda</taxon>
        <taxon>Chromadorea</taxon>
        <taxon>Rhabditida</taxon>
        <taxon>Tylenchina</taxon>
        <taxon>Panagrolaimomorpha</taxon>
        <taxon>Strongyloidoidea</taxon>
        <taxon>Steinernematidae</taxon>
        <taxon>Steinernema</taxon>
    </lineage>
</organism>
<keyword evidence="1" id="KW-1185">Reference proteome</keyword>
<reference evidence="2" key="1">
    <citation type="submission" date="2016-11" db="UniProtKB">
        <authorList>
            <consortium name="WormBaseParasite"/>
        </authorList>
    </citation>
    <scope>IDENTIFICATION</scope>
</reference>
<dbReference type="WBParaSite" id="L893_g20782.t1">
    <property type="protein sequence ID" value="L893_g20782.t1"/>
    <property type="gene ID" value="L893_g20782"/>
</dbReference>
<dbReference type="Proteomes" id="UP000095287">
    <property type="component" value="Unplaced"/>
</dbReference>
<evidence type="ECO:0000313" key="1">
    <source>
        <dbReference type="Proteomes" id="UP000095287"/>
    </source>
</evidence>
<proteinExistence type="predicted"/>